<proteinExistence type="predicted"/>
<protein>
    <submittedName>
        <fullName evidence="1">MBL fold metallo-hydrolase</fullName>
    </submittedName>
</protein>
<accession>A0A928VRP5</accession>
<comment type="caution">
    <text evidence="1">The sequence shown here is derived from an EMBL/GenBank/DDBJ whole genome shotgun (WGS) entry which is preliminary data.</text>
</comment>
<reference evidence="1" key="1">
    <citation type="submission" date="2020-10" db="EMBL/GenBank/DDBJ databases">
        <authorList>
            <person name="Castelo-Branco R."/>
            <person name="Eusebio N."/>
            <person name="Adriana R."/>
            <person name="Vieira A."/>
            <person name="Brugerolle De Fraissinette N."/>
            <person name="Rezende De Castro R."/>
            <person name="Schneider M.P."/>
            <person name="Vasconcelos V."/>
            <person name="Leao P.N."/>
        </authorList>
    </citation>
    <scope>NUCLEOTIDE SEQUENCE</scope>
    <source>
        <strain evidence="1">LEGE 11480</strain>
    </source>
</reference>
<dbReference type="PANTHER" id="PTHR39189:SF1">
    <property type="entry name" value="UPF0173 METAL-DEPENDENT HYDROLASE YTKL"/>
    <property type="match status" value="1"/>
</dbReference>
<name>A0A928VRP5_9CYAN</name>
<sequence length="251" mass="26330">MKRRQLIQYAGAGLASAIGSSLWGTRSLAQSGGVTIRSLGHMSFLFSGNGLSVLSNPFRSLGCTAGLPAPKVKADLVLISSQLLDEGAVDVVPGNPRLLYEPGNYEVSGVGIQGIGMDHDRNGGRRFGKNVAWRWNQGGLNIIHLGGAATPINIEQKILMGSPDVLIIPVGGGPKAYNPEEAKAALQVLNPKIVIPMQYLTGAAKQDQCDLVGVDAFLKLMEGTPVRRPGASLSLLKSSLPKEGSVIQVLG</sequence>
<evidence type="ECO:0000313" key="1">
    <source>
        <dbReference type="EMBL" id="MBE9032517.1"/>
    </source>
</evidence>
<dbReference type="SUPFAM" id="SSF56281">
    <property type="entry name" value="Metallo-hydrolase/oxidoreductase"/>
    <property type="match status" value="1"/>
</dbReference>
<dbReference type="RefSeq" id="WP_264327334.1">
    <property type="nucleotide sequence ID" value="NZ_JADEXQ010000109.1"/>
</dbReference>
<dbReference type="Pfam" id="PF13483">
    <property type="entry name" value="Lactamase_B_3"/>
    <property type="match status" value="1"/>
</dbReference>
<dbReference type="InterPro" id="IPR036866">
    <property type="entry name" value="RibonucZ/Hydroxyglut_hydro"/>
</dbReference>
<dbReference type="EMBL" id="JADEXQ010000109">
    <property type="protein sequence ID" value="MBE9032517.1"/>
    <property type="molecule type" value="Genomic_DNA"/>
</dbReference>
<organism evidence="1 2">
    <name type="scientific">Romeriopsis navalis LEGE 11480</name>
    <dbReference type="NCBI Taxonomy" id="2777977"/>
    <lineage>
        <taxon>Bacteria</taxon>
        <taxon>Bacillati</taxon>
        <taxon>Cyanobacteriota</taxon>
        <taxon>Cyanophyceae</taxon>
        <taxon>Leptolyngbyales</taxon>
        <taxon>Leptolyngbyaceae</taxon>
        <taxon>Romeriopsis</taxon>
        <taxon>Romeriopsis navalis</taxon>
    </lineage>
</organism>
<dbReference type="Gene3D" id="3.60.15.10">
    <property type="entry name" value="Ribonuclease Z/Hydroxyacylglutathione hydrolase-like"/>
    <property type="match status" value="1"/>
</dbReference>
<dbReference type="PANTHER" id="PTHR39189">
    <property type="entry name" value="UPF0173 METAL-DEPENDENT HYDROLASE YTKL"/>
    <property type="match status" value="1"/>
</dbReference>
<evidence type="ECO:0000313" key="2">
    <source>
        <dbReference type="Proteomes" id="UP000625316"/>
    </source>
</evidence>
<dbReference type="Proteomes" id="UP000625316">
    <property type="component" value="Unassembled WGS sequence"/>
</dbReference>
<keyword evidence="2" id="KW-1185">Reference proteome</keyword>
<gene>
    <name evidence="1" type="ORF">IQ266_22520</name>
</gene>
<dbReference type="AlphaFoldDB" id="A0A928VRP5"/>